<dbReference type="Gene3D" id="3.30.1370.120">
    <property type="match status" value="1"/>
</dbReference>
<dbReference type="InterPro" id="IPR051808">
    <property type="entry name" value="Type_IV_pilus_biogenesis"/>
</dbReference>
<dbReference type="EMBL" id="QPGL01000001">
    <property type="protein sequence ID" value="RCS72350.1"/>
    <property type="molecule type" value="Genomic_DNA"/>
</dbReference>
<dbReference type="AlphaFoldDB" id="A0A368LKC7"/>
<dbReference type="Pfam" id="PF00263">
    <property type="entry name" value="Secretin"/>
    <property type="match status" value="1"/>
</dbReference>
<evidence type="ECO:0000313" key="12">
    <source>
        <dbReference type="Proteomes" id="UP000252479"/>
    </source>
</evidence>
<sequence>MHKGLTRTGLSRPFSLISSSIIACLLLTGNAAFAATTTEDSLQTTLKLQQSDRFTNEFVGLDFRLNKEKEGVIIVKLASSASAVDIKKDHKGLNIELIKTKVSDDNLYVIDVKDFSTPVSTVEVFRHDENTRLQASISNEFTYDYRLKGKLLEITITEVKEKEISNTPKQQSALDKENKLISINFQDIPVRNVLQLIADYNGFNLVVSDSVVGNLTLRLDGVPWQQVLEIILQVKGLDKRVEGNVVLVAPKSELDEQQKKRLEQARMEEELGDLSSELLQINFAKASDIAAMIGGEGEISMLSSRGNITVDERTNSLLIRDLASNINIIKGIVESLDIPVKQVQIEARIVTVNEGNMQDLGIRWGMSSTNGSFSAGGSIENNLANANPNGANGKGGVIDGDQINFGGATQEVGIEDFLNVNLAATSANASSIAFQVAKLGSNTLLDLELSALQAESKAEIISSPRLITTNKQPAYIEQGTEIPYLEASSSGATSISFKKAVLSLKVTPQITPDNRLVLDLSVTQDRPGAVVKTGDGEAVAIDTQRIGTQVLVDNGETVVLGGIYQHSVQTSVDKVPLLGDIPYLGALFRRSYENYGKSELLIFVTPKVVLQ</sequence>
<dbReference type="InterPro" id="IPR021731">
    <property type="entry name" value="AMIN_dom"/>
</dbReference>
<evidence type="ECO:0000256" key="4">
    <source>
        <dbReference type="ARBA" id="ARBA00022729"/>
    </source>
</evidence>
<comment type="subcellular location">
    <subcellularLocation>
        <location evidence="1 8">Cell outer membrane</location>
    </subcellularLocation>
</comment>
<keyword evidence="7" id="KW-0998">Cell outer membrane</keyword>
<keyword evidence="12" id="KW-1185">Reference proteome</keyword>
<evidence type="ECO:0000256" key="1">
    <source>
        <dbReference type="ARBA" id="ARBA00004442"/>
    </source>
</evidence>
<dbReference type="GO" id="GO:0009279">
    <property type="term" value="C:cell outer membrane"/>
    <property type="evidence" value="ECO:0007669"/>
    <property type="project" value="UniProtKB-SubCell"/>
</dbReference>
<dbReference type="GeneID" id="303187528"/>
<organism evidence="11 12">
    <name type="scientific">Vibrio casei</name>
    <dbReference type="NCBI Taxonomy" id="673372"/>
    <lineage>
        <taxon>Bacteria</taxon>
        <taxon>Pseudomonadati</taxon>
        <taxon>Pseudomonadota</taxon>
        <taxon>Gammaproteobacteria</taxon>
        <taxon>Vibrionales</taxon>
        <taxon>Vibrionaceae</taxon>
        <taxon>Vibrio</taxon>
    </lineage>
</organism>
<feature type="chain" id="PRO_5016950652" evidence="9">
    <location>
        <begin position="35"/>
        <end position="611"/>
    </location>
</feature>
<dbReference type="Pfam" id="PF03958">
    <property type="entry name" value="Secretin_N"/>
    <property type="match status" value="1"/>
</dbReference>
<dbReference type="Gene3D" id="2.60.40.3470">
    <property type="match status" value="1"/>
</dbReference>
<dbReference type="Proteomes" id="UP000252479">
    <property type="component" value="Unassembled WGS sequence"/>
</dbReference>
<proteinExistence type="inferred from homology"/>
<dbReference type="PROSITE" id="PS00875">
    <property type="entry name" value="T2SP_D"/>
    <property type="match status" value="1"/>
</dbReference>
<comment type="similarity">
    <text evidence="2">Belongs to the bacterial secretin family. PilQ subfamily.</text>
</comment>
<dbReference type="InterPro" id="IPR011662">
    <property type="entry name" value="Secretin/TonB_short_N"/>
</dbReference>
<accession>A0A368LKC7</accession>
<dbReference type="InterPro" id="IPR004845">
    <property type="entry name" value="T2SS_GspD_CS"/>
</dbReference>
<dbReference type="GO" id="GO:0009306">
    <property type="term" value="P:protein secretion"/>
    <property type="evidence" value="ECO:0007669"/>
    <property type="project" value="InterPro"/>
</dbReference>
<dbReference type="InterPro" id="IPR004846">
    <property type="entry name" value="T2SS/T3SS_dom"/>
</dbReference>
<dbReference type="Gene3D" id="3.30.1370.130">
    <property type="match status" value="1"/>
</dbReference>
<evidence type="ECO:0000259" key="10">
    <source>
        <dbReference type="SMART" id="SM00965"/>
    </source>
</evidence>
<keyword evidence="3 8" id="KW-0813">Transport</keyword>
<feature type="signal peptide" evidence="9">
    <location>
        <begin position="1"/>
        <end position="34"/>
    </location>
</feature>
<evidence type="ECO:0000256" key="7">
    <source>
        <dbReference type="ARBA" id="ARBA00023237"/>
    </source>
</evidence>
<name>A0A368LKC7_9VIBR</name>
<protein>
    <submittedName>
        <fullName evidence="11">Type IV pilus secretin PilQ family protein</fullName>
    </submittedName>
</protein>
<dbReference type="PRINTS" id="PR00811">
    <property type="entry name" value="BCTERIALGSPD"/>
</dbReference>
<keyword evidence="5" id="KW-0653">Protein transport</keyword>
<evidence type="ECO:0000256" key="9">
    <source>
        <dbReference type="SAM" id="SignalP"/>
    </source>
</evidence>
<dbReference type="InterPro" id="IPR038591">
    <property type="entry name" value="NolW-like_sf"/>
</dbReference>
<dbReference type="PANTHER" id="PTHR30604:SF1">
    <property type="entry name" value="DNA UTILIZATION PROTEIN HOFQ"/>
    <property type="match status" value="1"/>
</dbReference>
<dbReference type="InterPro" id="IPR005644">
    <property type="entry name" value="NolW-like"/>
</dbReference>
<reference evidence="11 12" key="1">
    <citation type="journal article" date="2017" name="Elife">
        <title>Extensive horizontal gene transfer in cheese-associated bacteria.</title>
        <authorList>
            <person name="Bonham K.S."/>
            <person name="Wolfe B.E."/>
            <person name="Dutton R.J."/>
        </authorList>
    </citation>
    <scope>NUCLEOTIDE SEQUENCE [LARGE SCALE GENOMIC DNA]</scope>
    <source>
        <strain evidence="11 12">JB196</strain>
    </source>
</reference>
<feature type="domain" description="Secretin/TonB short N-terminal" evidence="10">
    <location>
        <begin position="203"/>
        <end position="251"/>
    </location>
</feature>
<comment type="caution">
    <text evidence="11">The sequence shown here is derived from an EMBL/GenBank/DDBJ whole genome shotgun (WGS) entry which is preliminary data.</text>
</comment>
<dbReference type="PROSITE" id="PS51257">
    <property type="entry name" value="PROKAR_LIPOPROTEIN"/>
    <property type="match status" value="1"/>
</dbReference>
<dbReference type="RefSeq" id="WP_086960395.1">
    <property type="nucleotide sequence ID" value="NZ_FUKS01000028.1"/>
</dbReference>
<evidence type="ECO:0000313" key="11">
    <source>
        <dbReference type="EMBL" id="RCS72350.1"/>
    </source>
</evidence>
<evidence type="ECO:0000256" key="3">
    <source>
        <dbReference type="ARBA" id="ARBA00022448"/>
    </source>
</evidence>
<dbReference type="InterPro" id="IPR013355">
    <property type="entry name" value="Pilus_4_PilQ"/>
</dbReference>
<dbReference type="InterPro" id="IPR001775">
    <property type="entry name" value="GspD/PilQ"/>
</dbReference>
<keyword evidence="4 9" id="KW-0732">Signal</keyword>
<evidence type="ECO:0000256" key="2">
    <source>
        <dbReference type="ARBA" id="ARBA00006304"/>
    </source>
</evidence>
<gene>
    <name evidence="11" type="ORF">CIK83_01285</name>
</gene>
<dbReference type="Pfam" id="PF11741">
    <property type="entry name" value="AMIN"/>
    <property type="match status" value="1"/>
</dbReference>
<evidence type="ECO:0000256" key="6">
    <source>
        <dbReference type="ARBA" id="ARBA00023136"/>
    </source>
</evidence>
<evidence type="ECO:0000256" key="5">
    <source>
        <dbReference type="ARBA" id="ARBA00022927"/>
    </source>
</evidence>
<keyword evidence="6" id="KW-0472">Membrane</keyword>
<dbReference type="NCBIfam" id="TIGR02515">
    <property type="entry name" value="IV_pilus_PilQ"/>
    <property type="match status" value="1"/>
</dbReference>
<dbReference type="PANTHER" id="PTHR30604">
    <property type="entry name" value="PROTEIN TRANSPORT PROTEIN HOFQ"/>
    <property type="match status" value="1"/>
</dbReference>
<evidence type="ECO:0000256" key="8">
    <source>
        <dbReference type="RuleBase" id="RU004004"/>
    </source>
</evidence>
<dbReference type="SMART" id="SM00965">
    <property type="entry name" value="STN"/>
    <property type="match status" value="1"/>
</dbReference>